<dbReference type="PANTHER" id="PTHR37806">
    <property type="entry name" value="LMO0724 PROTEIN"/>
    <property type="match status" value="1"/>
</dbReference>
<dbReference type="InterPro" id="IPR039563">
    <property type="entry name" value="Peptidase_C39_single_dom"/>
</dbReference>
<evidence type="ECO:0000313" key="3">
    <source>
        <dbReference type="Proteomes" id="UP000502136"/>
    </source>
</evidence>
<dbReference type="PIRSF" id="PIRSF032442">
    <property type="entry name" value="UCP032442"/>
    <property type="match status" value="1"/>
</dbReference>
<gene>
    <name evidence="2" type="ORF">HGI30_12750</name>
</gene>
<dbReference type="KEGG" id="palr:HGI30_12750"/>
<evidence type="ECO:0000259" key="1">
    <source>
        <dbReference type="Pfam" id="PF13529"/>
    </source>
</evidence>
<evidence type="ECO:0000313" key="2">
    <source>
        <dbReference type="EMBL" id="QJC54355.1"/>
    </source>
</evidence>
<name>A0A6H2H404_9BACL</name>
<dbReference type="InterPro" id="IPR039564">
    <property type="entry name" value="Peptidase_C39-like"/>
</dbReference>
<dbReference type="AlphaFoldDB" id="A0A6H2H404"/>
<organism evidence="2 3">
    <name type="scientific">Paenibacillus albicereus</name>
    <dbReference type="NCBI Taxonomy" id="2726185"/>
    <lineage>
        <taxon>Bacteria</taxon>
        <taxon>Bacillati</taxon>
        <taxon>Bacillota</taxon>
        <taxon>Bacilli</taxon>
        <taxon>Bacillales</taxon>
        <taxon>Paenibacillaceae</taxon>
        <taxon>Paenibacillus</taxon>
    </lineage>
</organism>
<proteinExistence type="predicted"/>
<dbReference type="InterPro" id="IPR016997">
    <property type="entry name" value="UCP032442"/>
</dbReference>
<keyword evidence="3" id="KW-1185">Reference proteome</keyword>
<sequence length="257" mass="28916">MEEPGKEAGPFTVLQNGRVIHSYSTFAEAFRLAESLENASITHRYKERTVWKSGQVYAEAALIDAPLLQQMPELARGCEVTSLAMMLQHAGIDADKMQLAREIQKDPTPYSRKNGVVHFGHPNTGFVGDMYSFSNPGYGVYHKPISKLAEAYLPGRVIDLTGSDLESALYSLQQGKPVWVIINSRFSALPESMFQTWQTPSGPIRITYREHSVLLTGFDDRFVYFNDPLAEQSPRKAQRASFQEAWEQMGRQAITYS</sequence>
<dbReference type="CDD" id="cd02549">
    <property type="entry name" value="Peptidase_C39A"/>
    <property type="match status" value="1"/>
</dbReference>
<dbReference type="PANTHER" id="PTHR37806:SF1">
    <property type="entry name" value="PEPTIDASE C39-LIKE DOMAIN-CONTAINING PROTEIN"/>
    <property type="match status" value="1"/>
</dbReference>
<accession>A0A6H2H404</accession>
<dbReference type="Gene3D" id="3.90.70.10">
    <property type="entry name" value="Cysteine proteinases"/>
    <property type="match status" value="1"/>
</dbReference>
<dbReference type="Pfam" id="PF13529">
    <property type="entry name" value="Peptidase_C39_2"/>
    <property type="match status" value="1"/>
</dbReference>
<feature type="domain" description="Peptidase C39-like" evidence="1">
    <location>
        <begin position="64"/>
        <end position="228"/>
    </location>
</feature>
<dbReference type="Proteomes" id="UP000502136">
    <property type="component" value="Chromosome"/>
</dbReference>
<dbReference type="EMBL" id="CP051428">
    <property type="protein sequence ID" value="QJC54355.1"/>
    <property type="molecule type" value="Genomic_DNA"/>
</dbReference>
<protein>
    <recommendedName>
        <fullName evidence="1">Peptidase C39-like domain-containing protein</fullName>
    </recommendedName>
</protein>
<reference evidence="2 3" key="1">
    <citation type="submission" date="2020-04" db="EMBL/GenBank/DDBJ databases">
        <title>Novel Paenibacillus strain UniB2 isolated from commercial digestive syrup.</title>
        <authorList>
            <person name="Thorat V."/>
            <person name="Kirdat K."/>
            <person name="Tiwarekar B."/>
            <person name="Yadav A."/>
        </authorList>
    </citation>
    <scope>NUCLEOTIDE SEQUENCE [LARGE SCALE GENOMIC DNA]</scope>
    <source>
        <strain evidence="2 3">UniB2</strain>
    </source>
</reference>